<dbReference type="OrthoDB" id="9802805at2"/>
<dbReference type="EMBL" id="FOJU01000004">
    <property type="protein sequence ID" value="SFB05081.1"/>
    <property type="molecule type" value="Genomic_DNA"/>
</dbReference>
<evidence type="ECO:0000256" key="3">
    <source>
        <dbReference type="ARBA" id="ARBA00022723"/>
    </source>
</evidence>
<keyword evidence="5" id="KW-0460">Magnesium</keyword>
<comment type="cofactor">
    <cofactor evidence="2">
        <name>Mg(2+)</name>
        <dbReference type="ChEBI" id="CHEBI:18420"/>
    </cofactor>
</comment>
<evidence type="ECO:0000313" key="9">
    <source>
        <dbReference type="Proteomes" id="UP000198796"/>
    </source>
</evidence>
<evidence type="ECO:0000313" key="8">
    <source>
        <dbReference type="EMBL" id="SFB05081.1"/>
    </source>
</evidence>
<dbReference type="SUPFAM" id="SSF55811">
    <property type="entry name" value="Nudix"/>
    <property type="match status" value="1"/>
</dbReference>
<accession>A0A1I0XVR7</accession>
<dbReference type="STRING" id="871651.SAMN05421688_2561"/>
<dbReference type="InterPro" id="IPR000086">
    <property type="entry name" value="NUDIX_hydrolase_dom"/>
</dbReference>
<comment type="cofactor">
    <cofactor evidence="1">
        <name>Mn(2+)</name>
        <dbReference type="ChEBI" id="CHEBI:29035"/>
    </cofactor>
</comment>
<dbReference type="AlphaFoldDB" id="A0A1I0XVR7"/>
<keyword evidence="3" id="KW-0479">Metal-binding</keyword>
<evidence type="ECO:0000259" key="7">
    <source>
        <dbReference type="PROSITE" id="PS51462"/>
    </source>
</evidence>
<keyword evidence="6" id="KW-0464">Manganese</keyword>
<evidence type="ECO:0000256" key="6">
    <source>
        <dbReference type="ARBA" id="ARBA00023211"/>
    </source>
</evidence>
<reference evidence="8 9" key="1">
    <citation type="submission" date="2016-10" db="EMBL/GenBank/DDBJ databases">
        <authorList>
            <person name="de Groot N.N."/>
        </authorList>
    </citation>
    <scope>NUCLEOTIDE SEQUENCE [LARGE SCALE GENOMIC DNA]</scope>
    <source>
        <strain evidence="8 9">DSM 29316</strain>
    </source>
</reference>
<evidence type="ECO:0000256" key="1">
    <source>
        <dbReference type="ARBA" id="ARBA00001936"/>
    </source>
</evidence>
<evidence type="ECO:0000256" key="2">
    <source>
        <dbReference type="ARBA" id="ARBA00001946"/>
    </source>
</evidence>
<dbReference type="PROSITE" id="PS51462">
    <property type="entry name" value="NUDIX"/>
    <property type="match status" value="1"/>
</dbReference>
<dbReference type="Pfam" id="PF00293">
    <property type="entry name" value="NUDIX"/>
    <property type="match status" value="1"/>
</dbReference>
<dbReference type="Proteomes" id="UP000198796">
    <property type="component" value="Unassembled WGS sequence"/>
</dbReference>
<organism evidence="8 9">
    <name type="scientific">Poseidonocella pacifica</name>
    <dbReference type="NCBI Taxonomy" id="871651"/>
    <lineage>
        <taxon>Bacteria</taxon>
        <taxon>Pseudomonadati</taxon>
        <taxon>Pseudomonadota</taxon>
        <taxon>Alphaproteobacteria</taxon>
        <taxon>Rhodobacterales</taxon>
        <taxon>Roseobacteraceae</taxon>
        <taxon>Poseidonocella</taxon>
    </lineage>
</organism>
<keyword evidence="4" id="KW-0378">Hydrolase</keyword>
<dbReference type="NCBIfam" id="NF007980">
    <property type="entry name" value="PRK10707.1"/>
    <property type="match status" value="1"/>
</dbReference>
<dbReference type="InterPro" id="IPR045121">
    <property type="entry name" value="CoAse"/>
</dbReference>
<dbReference type="GO" id="GO:0046872">
    <property type="term" value="F:metal ion binding"/>
    <property type="evidence" value="ECO:0007669"/>
    <property type="project" value="UniProtKB-KW"/>
</dbReference>
<name>A0A1I0XVR7_9RHOB</name>
<feature type="domain" description="Nudix hydrolase" evidence="7">
    <location>
        <begin position="39"/>
        <end position="170"/>
    </location>
</feature>
<dbReference type="GO" id="GO:0010945">
    <property type="term" value="F:coenzyme A diphosphatase activity"/>
    <property type="evidence" value="ECO:0007669"/>
    <property type="project" value="InterPro"/>
</dbReference>
<dbReference type="PANTHER" id="PTHR12992:SF11">
    <property type="entry name" value="MITOCHONDRIAL COENZYME A DIPHOSPHATASE NUDT8"/>
    <property type="match status" value="1"/>
</dbReference>
<proteinExistence type="predicted"/>
<dbReference type="RefSeq" id="WP_092065497.1">
    <property type="nucleotide sequence ID" value="NZ_FOJU01000004.1"/>
</dbReference>
<dbReference type="Gene3D" id="3.90.79.10">
    <property type="entry name" value="Nucleoside Triphosphate Pyrophosphohydrolase"/>
    <property type="match status" value="1"/>
</dbReference>
<dbReference type="PANTHER" id="PTHR12992">
    <property type="entry name" value="NUDIX HYDROLASE"/>
    <property type="match status" value="1"/>
</dbReference>
<dbReference type="CDD" id="cd03426">
    <property type="entry name" value="NUDIX_CoAse_Nudt7"/>
    <property type="match status" value="1"/>
</dbReference>
<gene>
    <name evidence="8" type="ORF">SAMN05421688_2561</name>
</gene>
<evidence type="ECO:0000256" key="5">
    <source>
        <dbReference type="ARBA" id="ARBA00022842"/>
    </source>
</evidence>
<protein>
    <submittedName>
        <fullName evidence="8">8-oxo-dGTP pyrophosphatase MutT, NUDIX family</fullName>
    </submittedName>
</protein>
<keyword evidence="9" id="KW-1185">Reference proteome</keyword>
<sequence>MPRTNPDPFEALSAALGDTRAASSDYDLNPNHRPPARHLRPAAVLVPLIETPGGLHVILTKRSSALQHHPGQIAFPGGKMDPTDASLEDAALREAHEEIGLHPASVTIMGRLPEHETVTAFTMTPIIGRLTAPFTPVPEPGEVAEVFSVPFDHIADPARYSIQYRRWRGERRYYYTVPYGPYYIWGATARILRGLAGKLSGEA</sequence>
<dbReference type="InterPro" id="IPR015797">
    <property type="entry name" value="NUDIX_hydrolase-like_dom_sf"/>
</dbReference>
<evidence type="ECO:0000256" key="4">
    <source>
        <dbReference type="ARBA" id="ARBA00022801"/>
    </source>
</evidence>